<dbReference type="STRING" id="553973.CLOHYLEM_06036"/>
<accession>C0C1L6</accession>
<evidence type="ECO:0000313" key="1">
    <source>
        <dbReference type="EMBL" id="EEG74030.1"/>
    </source>
</evidence>
<reference evidence="1" key="2">
    <citation type="submission" date="2013-06" db="EMBL/GenBank/DDBJ databases">
        <title>Draft genome sequence of Clostridium hylemonae (DSM 15053).</title>
        <authorList>
            <person name="Sudarsanam P."/>
            <person name="Ley R."/>
            <person name="Guruge J."/>
            <person name="Turnbaugh P.J."/>
            <person name="Mahowald M."/>
            <person name="Liep D."/>
            <person name="Gordon J."/>
        </authorList>
    </citation>
    <scope>NUCLEOTIDE SEQUENCE</scope>
    <source>
        <strain evidence="1">DSM 15053</strain>
    </source>
</reference>
<dbReference type="EMBL" id="ABYI02000022">
    <property type="protein sequence ID" value="EEG74030.1"/>
    <property type="molecule type" value="Genomic_DNA"/>
</dbReference>
<dbReference type="RefSeq" id="WP_006443383.1">
    <property type="nucleotide sequence ID" value="NZ_CP036524.1"/>
</dbReference>
<gene>
    <name evidence="1" type="ORF">CLOHYLEM_06036</name>
</gene>
<dbReference type="AlphaFoldDB" id="C0C1L6"/>
<dbReference type="Proteomes" id="UP000004893">
    <property type="component" value="Unassembled WGS sequence"/>
</dbReference>
<dbReference type="eggNOG" id="ENOG502ZBU0">
    <property type="taxonomic scope" value="Bacteria"/>
</dbReference>
<dbReference type="OrthoDB" id="1886130at2"/>
<dbReference type="InterPro" id="IPR039498">
    <property type="entry name" value="NTP_transf_5"/>
</dbReference>
<name>C0C1L6_9FIRM</name>
<evidence type="ECO:0000313" key="2">
    <source>
        <dbReference type="Proteomes" id="UP000004893"/>
    </source>
</evidence>
<dbReference type="Pfam" id="PF14907">
    <property type="entry name" value="NTP_transf_5"/>
    <property type="match status" value="1"/>
</dbReference>
<keyword evidence="2" id="KW-1185">Reference proteome</keyword>
<proteinExistence type="predicted"/>
<organism evidence="1 2">
    <name type="scientific">[Clostridium] hylemonae DSM 15053</name>
    <dbReference type="NCBI Taxonomy" id="553973"/>
    <lineage>
        <taxon>Bacteria</taxon>
        <taxon>Bacillati</taxon>
        <taxon>Bacillota</taxon>
        <taxon>Clostridia</taxon>
        <taxon>Lachnospirales</taxon>
        <taxon>Lachnospiraceae</taxon>
    </lineage>
</organism>
<dbReference type="HOGENOM" id="CLU_046245_0_0_9"/>
<comment type="caution">
    <text evidence="1">The sequence shown here is derived from an EMBL/GenBank/DDBJ whole genome shotgun (WGS) entry which is preliminary data.</text>
</comment>
<reference evidence="1" key="1">
    <citation type="submission" date="2009-02" db="EMBL/GenBank/DDBJ databases">
        <authorList>
            <person name="Fulton L."/>
            <person name="Clifton S."/>
            <person name="Fulton B."/>
            <person name="Xu J."/>
            <person name="Minx P."/>
            <person name="Pepin K.H."/>
            <person name="Johnson M."/>
            <person name="Bhonagiri V."/>
            <person name="Nash W.E."/>
            <person name="Mardis E.R."/>
            <person name="Wilson R.K."/>
        </authorList>
    </citation>
    <scope>NUCLEOTIDE SEQUENCE [LARGE SCALE GENOMIC DNA]</scope>
    <source>
        <strain evidence="1">DSM 15053</strain>
    </source>
</reference>
<protein>
    <submittedName>
        <fullName evidence="1">Uncharacterized protein</fullName>
    </submittedName>
</protein>
<sequence>MNEKRIRNYEVKCLLQMLETIISGEELPKWNKQPEWGSLYKLSDYHGVANMVYYAVLGMEGEKLAPWKPKFEERFHQAVLAEERYSSAVPELLNELEARKIHAAVLQEYRMRAFYPQQDMRGLKCVSLLVEKGKEEKLGEALAYLDYEKKESRTEGEEWYYKIPGVLIIIRTELPFTNRKMQKYFAVPVKSYEKERGHKYIHTFLPEEYYIHIIGCSAEQYARGSLDIRDMADLWLYYLKVYRDLDWKVINKELEYLKLVEFHVYLIQLAAYWFGGMLFPENDAVFDAMEKYILTKGMQGRKISATLLPLVKEVADFYRKDLKRKRREQMLDWAFPHMDYMNTMFPYLHRAAWLLPVCWLLRLARMGGRQAYVTVAERKRRARRAWEAFWDPKAEAVRSVIGPRIDHLEKKIRNFRRKSFGLAEDVRFKLAKQVQKLKRKT</sequence>